<dbReference type="InterPro" id="IPR036757">
    <property type="entry name" value="TFR-like_dimer_dom_sf"/>
</dbReference>
<evidence type="ECO:0000256" key="2">
    <source>
        <dbReference type="SAM" id="MobiDB-lite"/>
    </source>
</evidence>
<protein>
    <submittedName>
        <fullName evidence="6">Peptidase M28 domain-containing protein</fullName>
    </submittedName>
</protein>
<name>A0A914X0Q2_9BILA</name>
<keyword evidence="5" id="KW-1185">Reference proteome</keyword>
<dbReference type="GO" id="GO:0004180">
    <property type="term" value="F:carboxypeptidase activity"/>
    <property type="evidence" value="ECO:0007669"/>
    <property type="project" value="TreeGrafter"/>
</dbReference>
<feature type="domain" description="Peptidase M28" evidence="4">
    <location>
        <begin position="1"/>
        <end position="106"/>
    </location>
</feature>
<evidence type="ECO:0000259" key="3">
    <source>
        <dbReference type="Pfam" id="PF04253"/>
    </source>
</evidence>
<dbReference type="AlphaFoldDB" id="A0A914X0Q2"/>
<proteinExistence type="inferred from homology"/>
<organism evidence="5 6">
    <name type="scientific">Plectus sambesii</name>
    <dbReference type="NCBI Taxonomy" id="2011161"/>
    <lineage>
        <taxon>Eukaryota</taxon>
        <taxon>Metazoa</taxon>
        <taxon>Ecdysozoa</taxon>
        <taxon>Nematoda</taxon>
        <taxon>Chromadorea</taxon>
        <taxon>Plectida</taxon>
        <taxon>Plectina</taxon>
        <taxon>Plectoidea</taxon>
        <taxon>Plectidae</taxon>
        <taxon>Plectus</taxon>
    </lineage>
</organism>
<dbReference type="FunFam" id="3.40.630.10:FF:000101">
    <property type="entry name" value="N-acetylated alpha-linked acidic dipeptidase like 1"/>
    <property type="match status" value="1"/>
</dbReference>
<dbReference type="SUPFAM" id="SSF47672">
    <property type="entry name" value="Transferrin receptor-like dimerisation domain"/>
    <property type="match status" value="1"/>
</dbReference>
<dbReference type="PANTHER" id="PTHR10404">
    <property type="entry name" value="N-ACETYLATED-ALPHA-LINKED ACIDIC DIPEPTIDASE"/>
    <property type="match status" value="1"/>
</dbReference>
<evidence type="ECO:0000256" key="1">
    <source>
        <dbReference type="ARBA" id="ARBA00005634"/>
    </source>
</evidence>
<dbReference type="Pfam" id="PF04253">
    <property type="entry name" value="TFR_dimer"/>
    <property type="match status" value="1"/>
</dbReference>
<dbReference type="Gene3D" id="1.20.930.40">
    <property type="entry name" value="Transferrin receptor-like, dimerisation domain"/>
    <property type="match status" value="1"/>
</dbReference>
<dbReference type="Gene3D" id="3.40.630.10">
    <property type="entry name" value="Zn peptidases"/>
    <property type="match status" value="1"/>
</dbReference>
<dbReference type="Pfam" id="PF04389">
    <property type="entry name" value="Peptidase_M28"/>
    <property type="match status" value="1"/>
</dbReference>
<evidence type="ECO:0000259" key="4">
    <source>
        <dbReference type="Pfam" id="PF04389"/>
    </source>
</evidence>
<dbReference type="PANTHER" id="PTHR10404:SF77">
    <property type="entry name" value="GLUTAMATE CARBOXYPEPTIDASE 2 HOMOLOG"/>
    <property type="match status" value="1"/>
</dbReference>
<feature type="region of interest" description="Disordered" evidence="2">
    <location>
        <begin position="396"/>
        <end position="436"/>
    </location>
</feature>
<sequence length="472" mass="52529">MDPNSGTVALLETARALSAVANATGWRPRRTIAFCSVDAEEFGLIGSTEFAEEYLKVLQQRAVALINVDVGVKGHVTLLATATPSLYQTLIRAAKTVPNPNQGEVALGRATVYDSWIYYFPNDSFVPEQPRMRVPDSGSDQSTFLSFVGVPSAYLTYFCDPTIKRDCYELYHTMFEVPWTIETYIDPGYKALTAMTQLWTEIARDLSDTLVIPFDVNDYATVLSLAVKQLNVYLNSKIIPSIITTYPMIMSNLFNSSDRFTTVANNLQLVVDGINSGKKSASLRQVEMLNSRLMGLERTFINDRGLYPQREAARHVLFATSIHDHYSGTMGAGVYDSVEYYLAAVQNNDVTQQQFWLQRIEITISELHNTLDRVFGWCLNGERSALAPLSRALDNPNKSPLQHAVAGVERSKSESDQLPLADVQRPSSKKTGNVGFNGVNTAECLRDLHLLEKRRLSGEYPILNEAGLDLDP</sequence>
<dbReference type="InterPro" id="IPR039373">
    <property type="entry name" value="Peptidase_M28B"/>
</dbReference>
<accession>A0A914X0Q2</accession>
<evidence type="ECO:0000313" key="6">
    <source>
        <dbReference type="WBParaSite" id="PSAMB.scaffold5875size10687.g27526.t1"/>
    </source>
</evidence>
<dbReference type="WBParaSite" id="PSAMB.scaffold5875size10687.g27526.t1">
    <property type="protein sequence ID" value="PSAMB.scaffold5875size10687.g27526.t1"/>
    <property type="gene ID" value="PSAMB.scaffold5875size10687.g27526"/>
</dbReference>
<evidence type="ECO:0000313" key="5">
    <source>
        <dbReference type="Proteomes" id="UP000887566"/>
    </source>
</evidence>
<dbReference type="SUPFAM" id="SSF53187">
    <property type="entry name" value="Zn-dependent exopeptidases"/>
    <property type="match status" value="1"/>
</dbReference>
<reference evidence="6" key="1">
    <citation type="submission" date="2022-11" db="UniProtKB">
        <authorList>
            <consortium name="WormBaseParasite"/>
        </authorList>
    </citation>
    <scope>IDENTIFICATION</scope>
</reference>
<dbReference type="InterPro" id="IPR007365">
    <property type="entry name" value="TFR-like_dimer_dom"/>
</dbReference>
<feature type="domain" description="Transferrin receptor-like dimerisation" evidence="3">
    <location>
        <begin position="250"/>
        <end position="371"/>
    </location>
</feature>
<dbReference type="InterPro" id="IPR007484">
    <property type="entry name" value="Peptidase_M28"/>
</dbReference>
<dbReference type="Proteomes" id="UP000887566">
    <property type="component" value="Unplaced"/>
</dbReference>
<comment type="similarity">
    <text evidence="1">Belongs to the peptidase M28 family. M28B subfamily.</text>
</comment>